<evidence type="ECO:0000256" key="2">
    <source>
        <dbReference type="ARBA" id="ARBA00006577"/>
    </source>
</evidence>
<dbReference type="InterPro" id="IPR001179">
    <property type="entry name" value="PPIase_FKBP_dom"/>
</dbReference>
<dbReference type="OrthoDB" id="280278at2"/>
<dbReference type="STRING" id="1781255.BH720_12145"/>
<dbReference type="AlphaFoldDB" id="A0A1E5QJT5"/>
<name>A0A1E5QJT5_9CYAN</name>
<comment type="caution">
    <text evidence="8">The sequence shown here is derived from an EMBL/GenBank/DDBJ whole genome shotgun (WGS) entry which is preliminary data.</text>
</comment>
<comment type="catalytic activity">
    <reaction evidence="1 5 6">
        <text>[protein]-peptidylproline (omega=180) = [protein]-peptidylproline (omega=0)</text>
        <dbReference type="Rhea" id="RHEA:16237"/>
        <dbReference type="Rhea" id="RHEA-COMP:10747"/>
        <dbReference type="Rhea" id="RHEA-COMP:10748"/>
        <dbReference type="ChEBI" id="CHEBI:83833"/>
        <dbReference type="ChEBI" id="CHEBI:83834"/>
        <dbReference type="EC" id="5.2.1.8"/>
    </reaction>
</comment>
<keyword evidence="4 5" id="KW-0413">Isomerase</keyword>
<dbReference type="PROSITE" id="PS50059">
    <property type="entry name" value="FKBP_PPIASE"/>
    <property type="match status" value="1"/>
</dbReference>
<dbReference type="EMBL" id="MJGC01000059">
    <property type="protein sequence ID" value="OEJ74854.1"/>
    <property type="molecule type" value="Genomic_DNA"/>
</dbReference>
<dbReference type="FunFam" id="3.10.50.40:FF:000006">
    <property type="entry name" value="Peptidyl-prolyl cis-trans isomerase"/>
    <property type="match status" value="1"/>
</dbReference>
<comment type="similarity">
    <text evidence="2 6">Belongs to the FKBP-type PPIase family.</text>
</comment>
<evidence type="ECO:0000259" key="7">
    <source>
        <dbReference type="PROSITE" id="PS50059"/>
    </source>
</evidence>
<dbReference type="InterPro" id="IPR046357">
    <property type="entry name" value="PPIase_dom_sf"/>
</dbReference>
<evidence type="ECO:0000256" key="1">
    <source>
        <dbReference type="ARBA" id="ARBA00000971"/>
    </source>
</evidence>
<dbReference type="Pfam" id="PF00254">
    <property type="entry name" value="FKBP_C"/>
    <property type="match status" value="1"/>
</dbReference>
<sequence>MREILISVSVMLVCVVVLVVSQITNFRGEANAANMPSAGIEDLVVIDPVASQIVAQAAETLVAPAEGETITTPSGLQYIVLKEGTGATPKQGDTVVVHYTGTLASNGKKFDSSRDRNRPFSFRIGVGQVIKGWDEGVGTMKVGERRQLIIPPELGYGERGAGGVIPANATLVFDVELLRIG</sequence>
<accession>A0A1E5QJT5</accession>
<dbReference type="PANTHER" id="PTHR43811">
    <property type="entry name" value="FKBP-TYPE PEPTIDYL-PROLYL CIS-TRANS ISOMERASE FKPA"/>
    <property type="match status" value="1"/>
</dbReference>
<dbReference type="RefSeq" id="WP_069967478.1">
    <property type="nucleotide sequence ID" value="NZ_CM124774.1"/>
</dbReference>
<gene>
    <name evidence="8" type="ORF">BH720_12145</name>
</gene>
<feature type="domain" description="PPIase FKBP-type" evidence="7">
    <location>
        <begin position="92"/>
        <end position="181"/>
    </location>
</feature>
<protein>
    <recommendedName>
        <fullName evidence="6">Peptidyl-prolyl cis-trans isomerase</fullName>
        <ecNumber evidence="6">5.2.1.8</ecNumber>
    </recommendedName>
</protein>
<reference evidence="8" key="1">
    <citation type="submission" date="2016-09" db="EMBL/GenBank/DDBJ databases">
        <title>Draft genome of thermotolerant cyanobacterium Desertifilum sp. strain IPPAS B-1220.</title>
        <authorList>
            <person name="Sinetova M.A."/>
            <person name="Bolakhan K."/>
            <person name="Zayadan B.K."/>
            <person name="Mironov K.S."/>
            <person name="Ustinova V."/>
            <person name="Kupriyanova E.V."/>
            <person name="Sidorov R.A."/>
            <person name="Skrypnik A.N."/>
            <person name="Gogoleva N.E."/>
            <person name="Gogolev Y.V."/>
            <person name="Los D.A."/>
        </authorList>
    </citation>
    <scope>NUCLEOTIDE SEQUENCE [LARGE SCALE GENOMIC DNA]</scope>
    <source>
        <strain evidence="8">IPPAS B-1220</strain>
    </source>
</reference>
<evidence type="ECO:0000256" key="4">
    <source>
        <dbReference type="ARBA" id="ARBA00023235"/>
    </source>
</evidence>
<dbReference type="EC" id="5.2.1.8" evidence="6"/>
<evidence type="ECO:0000313" key="8">
    <source>
        <dbReference type="EMBL" id="OEJ74854.1"/>
    </source>
</evidence>
<evidence type="ECO:0000256" key="5">
    <source>
        <dbReference type="PROSITE-ProRule" id="PRU00277"/>
    </source>
</evidence>
<proteinExistence type="inferred from homology"/>
<dbReference type="Gene3D" id="3.10.50.40">
    <property type="match status" value="1"/>
</dbReference>
<dbReference type="GO" id="GO:0003755">
    <property type="term" value="F:peptidyl-prolyl cis-trans isomerase activity"/>
    <property type="evidence" value="ECO:0007669"/>
    <property type="project" value="UniProtKB-UniRule"/>
</dbReference>
<evidence type="ECO:0000256" key="6">
    <source>
        <dbReference type="RuleBase" id="RU003915"/>
    </source>
</evidence>
<evidence type="ECO:0000256" key="3">
    <source>
        <dbReference type="ARBA" id="ARBA00023110"/>
    </source>
</evidence>
<dbReference type="PANTHER" id="PTHR43811:SF19">
    <property type="entry name" value="39 KDA FK506-BINDING NUCLEAR PROTEIN"/>
    <property type="match status" value="1"/>
</dbReference>
<organism evidence="8">
    <name type="scientific">Desertifilum tharense IPPAS B-1220</name>
    <dbReference type="NCBI Taxonomy" id="1781255"/>
    <lineage>
        <taxon>Bacteria</taxon>
        <taxon>Bacillati</taxon>
        <taxon>Cyanobacteriota</taxon>
        <taxon>Cyanophyceae</taxon>
        <taxon>Desertifilales</taxon>
        <taxon>Desertifilaceae</taxon>
        <taxon>Desertifilum</taxon>
    </lineage>
</organism>
<dbReference type="SUPFAM" id="SSF54534">
    <property type="entry name" value="FKBP-like"/>
    <property type="match status" value="1"/>
</dbReference>
<keyword evidence="3 5" id="KW-0697">Rotamase</keyword>